<accession>A0AAP4BUX7</accession>
<evidence type="ECO:0000256" key="3">
    <source>
        <dbReference type="ARBA" id="ARBA00022763"/>
    </source>
</evidence>
<evidence type="ECO:0000256" key="14">
    <source>
        <dbReference type="PROSITE-ProRule" id="PRU00560"/>
    </source>
</evidence>
<dbReference type="EMBL" id="JASNVP010000010">
    <property type="protein sequence ID" value="MDK4326855.1"/>
    <property type="molecule type" value="Genomic_DNA"/>
</dbReference>
<dbReference type="GO" id="GO:0005524">
    <property type="term" value="F:ATP binding"/>
    <property type="evidence" value="ECO:0007669"/>
    <property type="project" value="UniProtKB-UniRule"/>
</dbReference>
<dbReference type="Proteomes" id="UP001226160">
    <property type="component" value="Unassembled WGS sequence"/>
</dbReference>
<dbReference type="PANTHER" id="PTHR11070:SF59">
    <property type="entry name" value="DNA 3'-5' HELICASE"/>
    <property type="match status" value="1"/>
</dbReference>
<feature type="binding site" evidence="14">
    <location>
        <begin position="38"/>
        <end position="45"/>
    </location>
    <ligand>
        <name>ATP</name>
        <dbReference type="ChEBI" id="CHEBI:30616"/>
    </ligand>
</feature>
<evidence type="ECO:0000259" key="17">
    <source>
        <dbReference type="PROSITE" id="PS51217"/>
    </source>
</evidence>
<dbReference type="Pfam" id="PF00580">
    <property type="entry name" value="UvrD-helicase"/>
    <property type="match status" value="1"/>
</dbReference>
<dbReference type="InterPro" id="IPR038726">
    <property type="entry name" value="PDDEXK_AddAB-type"/>
</dbReference>
<comment type="catalytic activity">
    <reaction evidence="13">
        <text>ATP + H2O = ADP + phosphate + H(+)</text>
        <dbReference type="Rhea" id="RHEA:13065"/>
        <dbReference type="ChEBI" id="CHEBI:15377"/>
        <dbReference type="ChEBI" id="CHEBI:15378"/>
        <dbReference type="ChEBI" id="CHEBI:30616"/>
        <dbReference type="ChEBI" id="CHEBI:43474"/>
        <dbReference type="ChEBI" id="CHEBI:456216"/>
        <dbReference type="EC" id="5.6.2.4"/>
    </reaction>
</comment>
<comment type="catalytic activity">
    <reaction evidence="11">
        <text>Couples ATP hydrolysis with the unwinding of duplex DNA by translocating in the 3'-5' direction.</text>
        <dbReference type="EC" id="5.6.2.4"/>
    </reaction>
</comment>
<feature type="region of interest" description="Disordered" evidence="15">
    <location>
        <begin position="727"/>
        <end position="760"/>
    </location>
</feature>
<dbReference type="PANTHER" id="PTHR11070">
    <property type="entry name" value="UVRD / RECB / PCRA DNA HELICASE FAMILY MEMBER"/>
    <property type="match status" value="1"/>
</dbReference>
<keyword evidence="7 14" id="KW-0067">ATP-binding</keyword>
<dbReference type="Gene3D" id="1.10.486.10">
    <property type="entry name" value="PCRA, domain 4"/>
    <property type="match status" value="1"/>
</dbReference>
<keyword evidence="10" id="KW-0413">Isomerase</keyword>
<keyword evidence="3" id="KW-0227">DNA damage</keyword>
<dbReference type="EC" id="5.6.2.4" evidence="12"/>
<dbReference type="Pfam" id="PF12705">
    <property type="entry name" value="PDDEXK_1"/>
    <property type="match status" value="1"/>
</dbReference>
<keyword evidence="1" id="KW-0540">Nuclease</keyword>
<evidence type="ECO:0000256" key="9">
    <source>
        <dbReference type="ARBA" id="ARBA00023204"/>
    </source>
</evidence>
<dbReference type="InterPro" id="IPR014017">
    <property type="entry name" value="DNA_helicase_UvrD-like_C"/>
</dbReference>
<feature type="compositionally biased region" description="Low complexity" evidence="15">
    <location>
        <begin position="746"/>
        <end position="760"/>
    </location>
</feature>
<keyword evidence="2 14" id="KW-0547">Nucleotide-binding</keyword>
<protein>
    <recommendedName>
        <fullName evidence="12">DNA 3'-5' helicase</fullName>
        <ecNumber evidence="12">5.6.2.4</ecNumber>
    </recommendedName>
</protein>
<proteinExistence type="predicted"/>
<dbReference type="GO" id="GO:0005829">
    <property type="term" value="C:cytosol"/>
    <property type="evidence" value="ECO:0007669"/>
    <property type="project" value="TreeGrafter"/>
</dbReference>
<name>A0AAP4BUX7_9CORY</name>
<dbReference type="Gene3D" id="3.90.320.10">
    <property type="match status" value="1"/>
</dbReference>
<dbReference type="GO" id="GO:0033202">
    <property type="term" value="C:DNA helicase complex"/>
    <property type="evidence" value="ECO:0007669"/>
    <property type="project" value="TreeGrafter"/>
</dbReference>
<gene>
    <name evidence="18" type="ORF">QPX54_10130</name>
</gene>
<evidence type="ECO:0000256" key="1">
    <source>
        <dbReference type="ARBA" id="ARBA00022722"/>
    </source>
</evidence>
<dbReference type="SUPFAM" id="SSF52540">
    <property type="entry name" value="P-loop containing nucleoside triphosphate hydrolases"/>
    <property type="match status" value="1"/>
</dbReference>
<evidence type="ECO:0000259" key="16">
    <source>
        <dbReference type="PROSITE" id="PS51198"/>
    </source>
</evidence>
<evidence type="ECO:0000256" key="15">
    <source>
        <dbReference type="SAM" id="MobiDB-lite"/>
    </source>
</evidence>
<evidence type="ECO:0000256" key="8">
    <source>
        <dbReference type="ARBA" id="ARBA00023125"/>
    </source>
</evidence>
<evidence type="ECO:0000313" key="18">
    <source>
        <dbReference type="EMBL" id="MDK4326855.1"/>
    </source>
</evidence>
<dbReference type="RefSeq" id="WP_249606394.1">
    <property type="nucleotide sequence ID" value="NZ_CP091865.1"/>
</dbReference>
<dbReference type="InterPro" id="IPR000212">
    <property type="entry name" value="DNA_helicase_UvrD/REP"/>
</dbReference>
<comment type="caution">
    <text evidence="18">The sequence shown here is derived from an EMBL/GenBank/DDBJ whole genome shotgun (WGS) entry which is preliminary data.</text>
</comment>
<feature type="domain" description="UvrD-like helicase ATP-binding" evidence="16">
    <location>
        <begin position="17"/>
        <end position="344"/>
    </location>
</feature>
<evidence type="ECO:0000256" key="11">
    <source>
        <dbReference type="ARBA" id="ARBA00034617"/>
    </source>
</evidence>
<keyword evidence="9" id="KW-0234">DNA repair</keyword>
<feature type="domain" description="UvrD-like helicase C-terminal" evidence="17">
    <location>
        <begin position="316"/>
        <end position="611"/>
    </location>
</feature>
<evidence type="ECO:0000256" key="12">
    <source>
        <dbReference type="ARBA" id="ARBA00034808"/>
    </source>
</evidence>
<dbReference type="PROSITE" id="PS51198">
    <property type="entry name" value="UVRD_HELICASE_ATP_BIND"/>
    <property type="match status" value="1"/>
</dbReference>
<dbReference type="GO" id="GO:0000725">
    <property type="term" value="P:recombinational repair"/>
    <property type="evidence" value="ECO:0007669"/>
    <property type="project" value="TreeGrafter"/>
</dbReference>
<evidence type="ECO:0000256" key="10">
    <source>
        <dbReference type="ARBA" id="ARBA00023235"/>
    </source>
</evidence>
<dbReference type="GO" id="GO:0043138">
    <property type="term" value="F:3'-5' DNA helicase activity"/>
    <property type="evidence" value="ECO:0007669"/>
    <property type="project" value="UniProtKB-EC"/>
</dbReference>
<dbReference type="AlphaFoldDB" id="A0AAP4BUX7"/>
<evidence type="ECO:0000256" key="4">
    <source>
        <dbReference type="ARBA" id="ARBA00022801"/>
    </source>
</evidence>
<dbReference type="GO" id="GO:0003677">
    <property type="term" value="F:DNA binding"/>
    <property type="evidence" value="ECO:0007669"/>
    <property type="project" value="UniProtKB-KW"/>
</dbReference>
<dbReference type="GO" id="GO:0004527">
    <property type="term" value="F:exonuclease activity"/>
    <property type="evidence" value="ECO:0007669"/>
    <property type="project" value="UniProtKB-KW"/>
</dbReference>
<keyword evidence="6" id="KW-0269">Exonuclease</keyword>
<keyword evidence="8" id="KW-0238">DNA-binding</keyword>
<evidence type="ECO:0000313" key="19">
    <source>
        <dbReference type="Proteomes" id="UP001226160"/>
    </source>
</evidence>
<reference evidence="18" key="1">
    <citation type="submission" date="2023-05" db="EMBL/GenBank/DDBJ databases">
        <title>Metabolic capabilities are highly conserved among human nasal-associated Corynebacterium species in pangenomic analyses.</title>
        <authorList>
            <person name="Tran T.H."/>
            <person name="Roberts A.Q."/>
            <person name="Escapa I.F."/>
            <person name="Gao W."/>
            <person name="Conlan S."/>
            <person name="Kong H."/>
            <person name="Segre J.A."/>
            <person name="Kelly M.S."/>
            <person name="Lemon K.P."/>
        </authorList>
    </citation>
    <scope>NUCLEOTIDE SEQUENCE</scope>
    <source>
        <strain evidence="18">KPL2654</strain>
    </source>
</reference>
<evidence type="ECO:0000256" key="6">
    <source>
        <dbReference type="ARBA" id="ARBA00022839"/>
    </source>
</evidence>
<keyword evidence="4 14" id="KW-0378">Hydrolase</keyword>
<evidence type="ECO:0000256" key="13">
    <source>
        <dbReference type="ARBA" id="ARBA00048988"/>
    </source>
</evidence>
<dbReference type="PROSITE" id="PS51217">
    <property type="entry name" value="UVRD_HELICASE_CTER"/>
    <property type="match status" value="1"/>
</dbReference>
<dbReference type="Gene3D" id="3.40.50.300">
    <property type="entry name" value="P-loop containing nucleotide triphosphate hydrolases"/>
    <property type="match status" value="2"/>
</dbReference>
<keyword evidence="5 14" id="KW-0347">Helicase</keyword>
<sequence length="1103" mass="119067">MTRIHPNPDVRLVAHTQQAQPREWGRDLPASGRWKVTGPAGSGVSSFLIDTTVERVEKCLAAGQDPSGIVVIAPSKESGARLRRELSERVSHYYSQGPLVRSVHSVAFGLLRLLTDLPLRLISGAEQDAMMREILRLQAEDYAAAGAEVVTGAGEADAADSAGPTGLGATGLGTAGGAAEAGSVDWPVDVRPALTYLGFGRQLRDFLLRAVERGVSAQQLEDLGRRYDRPMWTAAAQFLREYTHMMELEGTYRFSAAELMAEVSQNLDEIRALSPWHTVIVDDAQLLDPTAGQLLSALIDGAELAVVGGNRDHAIFHFRGASSEFFDEFPADQLVELRAMHRSPTRRALVAESWTDNTTAVVDAVRRRHLDDGVAWSDIAVVVRSTAEMGGIRRSLLAAGVPVYISPTDTVLAEQPVVSHLLLGIRALHEDLSRAEIEQLVLGPVGGADPVTLRRLIRGLRRFHPQQRGVDSLVDLLGSDAELPDFAELLTQREIDILLRIRSVIQAGRQALRGGSVEDVLWAVWDATELSGRLSATALRGGAAGSQADRDLDAVMTLFDAAGDFVERRPEASVETFVQHITEQELPTGVRERRGSRTDSVEIVSAHGTIGREWDTVVVSGVQEGSWPDLSETGSLFAQEDLVDFLDAGIDPDVYVSHAADRLGEERRLFRVATSRARSQQIVTAVYAPHADEIIEPSRFFHAWCTKFDLVPEQIVSAASAQDEDAALRGAAQEAGEAYDAESGADADSAAAPGSGSAVSGVTVPRLLSVSSVVAELRRVVCDPEAGEQETQQAARQLARLAAAGVPGADPAQWWAATETVAGEIPRPAKTRLSPSRIQGLLDCPMREVVEKLGDSTTTDAMRKGTMAHAYFEAVGHGVDAEWAQLKTEEAYRSVYHGPAWQRQREHENFRELLTRSNAWIASTREALEFVGSEVDVVVEIEPGLSIVGRIDRLEHDGSGNYVIVDLKTSSSSRLPSQADTAKNPQLSAYQLALSKGKLVGGEKAGAGHAANGAHQVRVITGDGMEIGLAMLLYPLGRTNTAGTREQARLDEEQLREFHAQLPPLINELSGPTVTARPSENCTYCSLRSVCPAQAEGDVITNV</sequence>
<organism evidence="18 19">
    <name type="scientific">Corynebacterium propinquum</name>
    <dbReference type="NCBI Taxonomy" id="43769"/>
    <lineage>
        <taxon>Bacteria</taxon>
        <taxon>Bacillati</taxon>
        <taxon>Actinomycetota</taxon>
        <taxon>Actinomycetes</taxon>
        <taxon>Mycobacteriales</taxon>
        <taxon>Corynebacteriaceae</taxon>
        <taxon>Corynebacterium</taxon>
    </lineage>
</organism>
<evidence type="ECO:0000256" key="2">
    <source>
        <dbReference type="ARBA" id="ARBA00022741"/>
    </source>
</evidence>
<evidence type="ECO:0000256" key="5">
    <source>
        <dbReference type="ARBA" id="ARBA00022806"/>
    </source>
</evidence>
<dbReference type="Pfam" id="PF13361">
    <property type="entry name" value="UvrD_C"/>
    <property type="match status" value="1"/>
</dbReference>
<dbReference type="InterPro" id="IPR014016">
    <property type="entry name" value="UvrD-like_ATP-bd"/>
</dbReference>
<dbReference type="InterPro" id="IPR011604">
    <property type="entry name" value="PDDEXK-like_dom_sf"/>
</dbReference>
<dbReference type="InterPro" id="IPR027417">
    <property type="entry name" value="P-loop_NTPase"/>
</dbReference>
<evidence type="ECO:0000256" key="7">
    <source>
        <dbReference type="ARBA" id="ARBA00022840"/>
    </source>
</evidence>